<evidence type="ECO:0000256" key="1">
    <source>
        <dbReference type="SAM" id="MobiDB-lite"/>
    </source>
</evidence>
<feature type="region of interest" description="Disordered" evidence="1">
    <location>
        <begin position="590"/>
        <end position="609"/>
    </location>
</feature>
<feature type="compositionally biased region" description="Polar residues" evidence="1">
    <location>
        <begin position="61"/>
        <end position="77"/>
    </location>
</feature>
<gene>
    <name evidence="3" type="ORF">IV203_015954</name>
    <name evidence="4" type="ORF">IV203_030616</name>
</gene>
<reference evidence="3" key="2">
    <citation type="submission" date="2021-04" db="EMBL/GenBank/DDBJ databases">
        <authorList>
            <person name="Podell S."/>
        </authorList>
    </citation>
    <scope>NUCLEOTIDE SEQUENCE</scope>
    <source>
        <strain evidence="3">Hildebrandi</strain>
    </source>
</reference>
<organism evidence="3 5">
    <name type="scientific">Nitzschia inconspicua</name>
    <dbReference type="NCBI Taxonomy" id="303405"/>
    <lineage>
        <taxon>Eukaryota</taxon>
        <taxon>Sar</taxon>
        <taxon>Stramenopiles</taxon>
        <taxon>Ochrophyta</taxon>
        <taxon>Bacillariophyta</taxon>
        <taxon>Bacillariophyceae</taxon>
        <taxon>Bacillariophycidae</taxon>
        <taxon>Bacillariales</taxon>
        <taxon>Bacillariaceae</taxon>
        <taxon>Nitzschia</taxon>
    </lineage>
</organism>
<feature type="region of interest" description="Disordered" evidence="1">
    <location>
        <begin position="755"/>
        <end position="816"/>
    </location>
</feature>
<dbReference type="PROSITE" id="PS50106">
    <property type="entry name" value="PDZ"/>
    <property type="match status" value="1"/>
</dbReference>
<keyword evidence="5" id="KW-1185">Reference proteome</keyword>
<protein>
    <recommendedName>
        <fullName evidence="2">PDZ domain-containing protein</fullName>
    </recommendedName>
</protein>
<reference evidence="3" key="1">
    <citation type="journal article" date="2021" name="Sci. Rep.">
        <title>Diploid genomic architecture of Nitzschia inconspicua, an elite biomass production diatom.</title>
        <authorList>
            <person name="Oliver A."/>
            <person name="Podell S."/>
            <person name="Pinowska A."/>
            <person name="Traller J.C."/>
            <person name="Smith S.R."/>
            <person name="McClure R."/>
            <person name="Beliaev A."/>
            <person name="Bohutskyi P."/>
            <person name="Hill E.A."/>
            <person name="Rabines A."/>
            <person name="Zheng H."/>
            <person name="Allen L.Z."/>
            <person name="Kuo A."/>
            <person name="Grigoriev I.V."/>
            <person name="Allen A.E."/>
            <person name="Hazlebeck D."/>
            <person name="Allen E.E."/>
        </authorList>
    </citation>
    <scope>NUCLEOTIDE SEQUENCE</scope>
    <source>
        <strain evidence="3">Hildebrandi</strain>
    </source>
</reference>
<dbReference type="Proteomes" id="UP000693970">
    <property type="component" value="Unassembled WGS sequence"/>
</dbReference>
<dbReference type="EMBL" id="JAGRRH010000020">
    <property type="protein sequence ID" value="KAG7347249.1"/>
    <property type="molecule type" value="Genomic_DNA"/>
</dbReference>
<name>A0A9K3PJJ3_9STRA</name>
<feature type="region of interest" description="Disordered" evidence="1">
    <location>
        <begin position="61"/>
        <end position="93"/>
    </location>
</feature>
<feature type="domain" description="PDZ" evidence="2">
    <location>
        <begin position="883"/>
        <end position="948"/>
    </location>
</feature>
<accession>A0A9K3PJJ3</accession>
<evidence type="ECO:0000313" key="4">
    <source>
        <dbReference type="EMBL" id="KAG7367873.1"/>
    </source>
</evidence>
<feature type="region of interest" description="Disordered" evidence="1">
    <location>
        <begin position="851"/>
        <end position="876"/>
    </location>
</feature>
<dbReference type="AlphaFoldDB" id="A0A9K3PJJ3"/>
<proteinExistence type="predicted"/>
<feature type="region of interest" description="Disordered" evidence="1">
    <location>
        <begin position="674"/>
        <end position="708"/>
    </location>
</feature>
<evidence type="ECO:0000313" key="3">
    <source>
        <dbReference type="EMBL" id="KAG7347249.1"/>
    </source>
</evidence>
<feature type="compositionally biased region" description="Low complexity" evidence="1">
    <location>
        <begin position="983"/>
        <end position="992"/>
    </location>
</feature>
<dbReference type="EMBL" id="JAGRRH010000006">
    <property type="protein sequence ID" value="KAG7367873.1"/>
    <property type="molecule type" value="Genomic_DNA"/>
</dbReference>
<dbReference type="InterPro" id="IPR001478">
    <property type="entry name" value="PDZ"/>
</dbReference>
<dbReference type="CDD" id="cd00136">
    <property type="entry name" value="PDZ_canonical"/>
    <property type="match status" value="1"/>
</dbReference>
<sequence length="1004" mass="110781">MMNILATWTLRRYKNHSISSMLLLIIFFAFLPQQFALSSQSDTHLSPTPLDKWEVFVDDTSSQPSSLRNNGDNAANLSPTTSPSVPVSTEYPQNEYSASPAPRFLDAYMESPAYPHHSKITRTTVEIQQSSQTELLVEDSTFLLTEDDSNFSISTFNGPSFSPSPEVSYNAAFIQSKVPSDQPSNLPAIIPSNSPPPSIPKMECRDRTEYQSPINGLSCEAHRNTECIAWRYLGLNVTQLETLVNSCPTTCGIDCGTFTQFSISVVFRMANLPGFLNTYSKRHLETTSQSFLEEYLAETTDANGKVIVLIKVELTSQNLLEEKQQGDPKRLRTQSSASKKYKQQQVERTVTIEISIDVVGFSIKVDSMALTSLILEGIDNFEYINALRRADDFFFSAFILPSKTNAKTIPPSVQDVGETSDTSQATLFVSLMVPTVICTVIVGSLMYHRYHIGDFVHLSHAQIRGDVVVQESNEGDGYGAADQTEESLEPVILNQSFVSSDAETVLAGTTKRHPSNSVSAFFSKLCFTRRNLSTDRPTFANSEMNFCNDDISLHHEHTEALSSESHWGTEASYGGKLPPMIIIKNIDGEEEEGESIDDDESIAQESNFVRPSKEKNVDLEAFALEFREAIRAHRYSATNLVYPQSFQSYYETEAADKAQDESPRLRKNSLELLLGSDSDDDQGDDEDESDGAGSIASTPVPSGRPMLRFPLRRTSSFNALIDLSRTCPPIIDHEGASPNCPIDDPIGMDSFGNPRTPPTSRAGGVVPEDYISPSTPPEVIERGKKLGLPPIGRPFIPNLESRSRSKKVSRERNRQHYRKSALLSFSPITESLADSSMSELKKQDLVGVHGDSISTVSHRRTSSSDNSDGSRSSTTISRGDAIRLELTAPRKGQLGLIISASSTGPFIRAVKDYSPLFGVILTGDKLLEIDGLNVSRLSVEECTNLLQSKPSSSYRSGTNANVLRIKVSRKIESRDETDHKRSSSFGSSSISSSRIVEEYVDELE</sequence>
<comment type="caution">
    <text evidence="3">The sequence shown here is derived from an EMBL/GenBank/DDBJ whole genome shotgun (WGS) entry which is preliminary data.</text>
</comment>
<feature type="compositionally biased region" description="Acidic residues" evidence="1">
    <location>
        <begin position="677"/>
        <end position="690"/>
    </location>
</feature>
<feature type="compositionally biased region" description="Basic and acidic residues" evidence="1">
    <location>
        <begin position="972"/>
        <end position="981"/>
    </location>
</feature>
<feature type="compositionally biased region" description="Acidic residues" evidence="1">
    <location>
        <begin position="590"/>
        <end position="602"/>
    </location>
</feature>
<feature type="compositionally biased region" description="Low complexity" evidence="1">
    <location>
        <begin position="863"/>
        <end position="875"/>
    </location>
</feature>
<evidence type="ECO:0000313" key="5">
    <source>
        <dbReference type="Proteomes" id="UP000693970"/>
    </source>
</evidence>
<dbReference type="OrthoDB" id="49641at2759"/>
<feature type="compositionally biased region" description="Low complexity" evidence="1">
    <location>
        <begin position="78"/>
        <end position="89"/>
    </location>
</feature>
<feature type="region of interest" description="Disordered" evidence="1">
    <location>
        <begin position="972"/>
        <end position="992"/>
    </location>
</feature>
<evidence type="ECO:0000259" key="2">
    <source>
        <dbReference type="PROSITE" id="PS50106"/>
    </source>
</evidence>